<evidence type="ECO:0000256" key="1">
    <source>
        <dbReference type="SAM" id="MobiDB-lite"/>
    </source>
</evidence>
<organism evidence="2 3">
    <name type="scientific">Aromia moschata</name>
    <dbReference type="NCBI Taxonomy" id="1265417"/>
    <lineage>
        <taxon>Eukaryota</taxon>
        <taxon>Metazoa</taxon>
        <taxon>Ecdysozoa</taxon>
        <taxon>Arthropoda</taxon>
        <taxon>Hexapoda</taxon>
        <taxon>Insecta</taxon>
        <taxon>Pterygota</taxon>
        <taxon>Neoptera</taxon>
        <taxon>Endopterygota</taxon>
        <taxon>Coleoptera</taxon>
        <taxon>Polyphaga</taxon>
        <taxon>Cucujiformia</taxon>
        <taxon>Chrysomeloidea</taxon>
        <taxon>Cerambycidae</taxon>
        <taxon>Cerambycinae</taxon>
        <taxon>Callichromatini</taxon>
        <taxon>Aromia</taxon>
    </lineage>
</organism>
<dbReference type="Proteomes" id="UP001162162">
    <property type="component" value="Unassembled WGS sequence"/>
</dbReference>
<evidence type="ECO:0000313" key="3">
    <source>
        <dbReference type="Proteomes" id="UP001162162"/>
    </source>
</evidence>
<name>A0AAV8XK25_9CUCU</name>
<gene>
    <name evidence="2" type="ORF">NQ318_016010</name>
</gene>
<proteinExistence type="predicted"/>
<dbReference type="AlphaFoldDB" id="A0AAV8XK25"/>
<sequence>MIDDKFDIDIFAESFEWIYEVCKLSNETGNVAPDLVTLRRLDSVSKDVHSNPSYPRNSPNPCIITSLK</sequence>
<feature type="compositionally biased region" description="Low complexity" evidence="1">
    <location>
        <begin position="50"/>
        <end position="61"/>
    </location>
</feature>
<feature type="region of interest" description="Disordered" evidence="1">
    <location>
        <begin position="46"/>
        <end position="68"/>
    </location>
</feature>
<reference evidence="2" key="1">
    <citation type="journal article" date="2023" name="Insect Mol. Biol.">
        <title>Genome sequencing provides insights into the evolution of gene families encoding plant cell wall-degrading enzymes in longhorned beetles.</title>
        <authorList>
            <person name="Shin N.R."/>
            <person name="Okamura Y."/>
            <person name="Kirsch R."/>
            <person name="Pauchet Y."/>
        </authorList>
    </citation>
    <scope>NUCLEOTIDE SEQUENCE</scope>
    <source>
        <strain evidence="2">AMC_N1</strain>
    </source>
</reference>
<accession>A0AAV8XK25</accession>
<dbReference type="EMBL" id="JAPWTK010000518">
    <property type="protein sequence ID" value="KAJ8938946.1"/>
    <property type="molecule type" value="Genomic_DNA"/>
</dbReference>
<comment type="caution">
    <text evidence="2">The sequence shown here is derived from an EMBL/GenBank/DDBJ whole genome shotgun (WGS) entry which is preliminary data.</text>
</comment>
<evidence type="ECO:0000313" key="2">
    <source>
        <dbReference type="EMBL" id="KAJ8938946.1"/>
    </source>
</evidence>
<keyword evidence="3" id="KW-1185">Reference proteome</keyword>
<protein>
    <submittedName>
        <fullName evidence="2">Uncharacterized protein</fullName>
    </submittedName>
</protein>